<evidence type="ECO:0000313" key="2">
    <source>
        <dbReference type="Proteomes" id="UP000257127"/>
    </source>
</evidence>
<dbReference type="EMBL" id="QURB01000002">
    <property type="protein sequence ID" value="RFC55318.1"/>
    <property type="molecule type" value="Genomic_DNA"/>
</dbReference>
<accession>A0A3E1F0I8</accession>
<dbReference type="SUPFAM" id="SSF53756">
    <property type="entry name" value="UDP-Glycosyltransferase/glycogen phosphorylase"/>
    <property type="match status" value="1"/>
</dbReference>
<dbReference type="InterPro" id="IPR043148">
    <property type="entry name" value="TagF_C"/>
</dbReference>
<dbReference type="InterPro" id="IPR007554">
    <property type="entry name" value="Glycerophosphate_synth"/>
</dbReference>
<comment type="caution">
    <text evidence="1">The sequence shown here is derived from an EMBL/GenBank/DDBJ whole genome shotgun (WGS) entry which is preliminary data.</text>
</comment>
<gene>
    <name evidence="1" type="ORF">DXU93_05715</name>
</gene>
<organism evidence="1 2">
    <name type="scientific">Brumimicrobium aurantiacum</name>
    <dbReference type="NCBI Taxonomy" id="1737063"/>
    <lineage>
        <taxon>Bacteria</taxon>
        <taxon>Pseudomonadati</taxon>
        <taxon>Bacteroidota</taxon>
        <taxon>Flavobacteriia</taxon>
        <taxon>Flavobacteriales</taxon>
        <taxon>Crocinitomicaceae</taxon>
        <taxon>Brumimicrobium</taxon>
    </lineage>
</organism>
<dbReference type="Gene3D" id="3.40.50.12580">
    <property type="match status" value="1"/>
</dbReference>
<protein>
    <submittedName>
        <fullName evidence="1">CDP-glycerol--glycerophosphate glycerophosphotransferase</fullName>
    </submittedName>
</protein>
<evidence type="ECO:0000313" key="1">
    <source>
        <dbReference type="EMBL" id="RFC55318.1"/>
    </source>
</evidence>
<proteinExistence type="predicted"/>
<dbReference type="Proteomes" id="UP000257127">
    <property type="component" value="Unassembled WGS sequence"/>
</dbReference>
<keyword evidence="2" id="KW-1185">Reference proteome</keyword>
<dbReference type="Pfam" id="PF04464">
    <property type="entry name" value="Glyphos_transf"/>
    <property type="match status" value="1"/>
</dbReference>
<dbReference type="RefSeq" id="WP_116880298.1">
    <property type="nucleotide sequence ID" value="NZ_QURB01000002.1"/>
</dbReference>
<dbReference type="GO" id="GO:0047355">
    <property type="term" value="F:CDP-glycerol glycerophosphotransferase activity"/>
    <property type="evidence" value="ECO:0007669"/>
    <property type="project" value="InterPro"/>
</dbReference>
<name>A0A3E1F0I8_9FLAO</name>
<dbReference type="GO" id="GO:0016020">
    <property type="term" value="C:membrane"/>
    <property type="evidence" value="ECO:0007669"/>
    <property type="project" value="InterPro"/>
</dbReference>
<dbReference type="OrthoDB" id="2334812at2"/>
<sequence>MIKKYIPLSIKNKIEKILIKIQIAKTKSTHKKEVLKLRNKEKIKVAFFLIYESMWKYEKLYFLLKEDERYEPVVFVCPFISYGEDIANSEMERAYQNFKKKGYTVHKTRNEDQSFIDIKQEFNPDIIFFTNPWNHTLPQYLISNFMDKLTCYTPYGFNSSNLHKVHFQMNMQNYCWKVFTETNFHKELAEKYSPRKGDNFVVTGYPGIDNLIDNQYNPNEVWKKTNKTLKKIIWAPHHTIPGFKKLLDYSTFLDYAEFMLELASEYKEEIQFCFKPHPNLKGKLSDDKIWGKEKTEAYYSQWANMENGQIAEGGYIDLFLTSDAMIHDSGSFLIEYIYTHKPVQFLMSNEEVKSQFNELGKEVFNVIDLAKSKADIRRFIEEVVIKENDNLKHKRDTFYNDFLNLPNNKLASKNIFDELSRDLLKK</sequence>
<dbReference type="AlphaFoldDB" id="A0A3E1F0I8"/>
<reference evidence="1 2" key="1">
    <citation type="submission" date="2018-08" db="EMBL/GenBank/DDBJ databases">
        <title>The draft genome squence of Brumimicrobium sp. N62.</title>
        <authorList>
            <person name="Du Z.-J."/>
            <person name="Luo H.-R."/>
        </authorList>
    </citation>
    <scope>NUCLEOTIDE SEQUENCE [LARGE SCALE GENOMIC DNA]</scope>
    <source>
        <strain evidence="1 2">N62</strain>
    </source>
</reference>
<keyword evidence="1" id="KW-0808">Transferase</keyword>